<dbReference type="EMBL" id="OR343188">
    <property type="protein sequence ID" value="WNL49986.1"/>
    <property type="molecule type" value="Genomic_DNA"/>
</dbReference>
<gene>
    <name evidence="2" type="ORF">MarFTMF_470</name>
</gene>
<keyword evidence="1" id="KW-1133">Transmembrane helix</keyword>
<feature type="transmembrane region" description="Helical" evidence="1">
    <location>
        <begin position="61"/>
        <end position="83"/>
    </location>
</feature>
<evidence type="ECO:0000313" key="2">
    <source>
        <dbReference type="EMBL" id="WNL49986.1"/>
    </source>
</evidence>
<feature type="transmembrane region" description="Helical" evidence="1">
    <location>
        <begin position="35"/>
        <end position="54"/>
    </location>
</feature>
<proteinExistence type="predicted"/>
<protein>
    <submittedName>
        <fullName evidence="2">Membrane protein</fullName>
    </submittedName>
</protein>
<dbReference type="SUPFAM" id="SSF103481">
    <property type="entry name" value="Multidrug resistance efflux transporter EmrE"/>
    <property type="match status" value="1"/>
</dbReference>
<keyword evidence="1" id="KW-0812">Transmembrane</keyword>
<sequence>MRALFLWLFLLLVVEVVVLYSMKKYAHSPRKESVFLVITLIGYATLGYLIVKILELQEYMGLFFVFRNIIIAIMAVGIGLFVFGEKVSPKQVFGIVLGIASLFLIA</sequence>
<name>A0AA96ESJ9_9VIRU</name>
<reference evidence="2" key="1">
    <citation type="submission" date="2023-07" db="EMBL/GenBank/DDBJ databases">
        <authorList>
            <person name="Xia Y."/>
        </authorList>
    </citation>
    <scope>NUCLEOTIDE SEQUENCE</scope>
    <source>
        <strain evidence="2">F</strain>
    </source>
</reference>
<evidence type="ECO:0000256" key="1">
    <source>
        <dbReference type="SAM" id="Phobius"/>
    </source>
</evidence>
<accession>A0AA96ESJ9</accession>
<dbReference type="Gene3D" id="1.10.3730.20">
    <property type="match status" value="1"/>
</dbReference>
<keyword evidence="1" id="KW-0472">Membrane</keyword>
<dbReference type="InterPro" id="IPR037185">
    <property type="entry name" value="EmrE-like"/>
</dbReference>
<organism evidence="2">
    <name type="scientific">Marseillevirus sp</name>
    <dbReference type="NCBI Taxonomy" id="2809551"/>
    <lineage>
        <taxon>Viruses</taxon>
        <taxon>Varidnaviria</taxon>
        <taxon>Bamfordvirae</taxon>
        <taxon>Nucleocytoviricota</taxon>
        <taxon>Megaviricetes</taxon>
        <taxon>Pimascovirales</taxon>
        <taxon>Pimascovirales incertae sedis</taxon>
        <taxon>Marseilleviridae</taxon>
        <taxon>Marseillevirus</taxon>
    </lineage>
</organism>